<dbReference type="PROSITE" id="PS51257">
    <property type="entry name" value="PROKAR_LIPOPROTEIN"/>
    <property type="match status" value="1"/>
</dbReference>
<dbReference type="EMBL" id="CP009288">
    <property type="protein sequence ID" value="AIQ11943.1"/>
    <property type="molecule type" value="Genomic_DNA"/>
</dbReference>
<dbReference type="RefSeq" id="WP_042205816.1">
    <property type="nucleotide sequence ID" value="NZ_CP009288.1"/>
</dbReference>
<keyword evidence="1" id="KW-0175">Coiled coil</keyword>
<feature type="signal peptide" evidence="2">
    <location>
        <begin position="1"/>
        <end position="17"/>
    </location>
</feature>
<accession>A0A089HNM0</accession>
<proteinExistence type="predicted"/>
<protein>
    <recommendedName>
        <fullName evidence="5">Lipoprotein</fullName>
    </recommendedName>
</protein>
<dbReference type="OrthoDB" id="7068749at2"/>
<feature type="coiled-coil region" evidence="1">
    <location>
        <begin position="46"/>
        <end position="83"/>
    </location>
</feature>
<dbReference type="STRING" id="44251.PDUR_08340"/>
<keyword evidence="2" id="KW-0732">Signal</keyword>
<dbReference type="AlphaFoldDB" id="A0A089HNM0"/>
<evidence type="ECO:0000313" key="4">
    <source>
        <dbReference type="Proteomes" id="UP000029409"/>
    </source>
</evidence>
<feature type="chain" id="PRO_5039624703" description="Lipoprotein" evidence="2">
    <location>
        <begin position="18"/>
        <end position="216"/>
    </location>
</feature>
<organism evidence="3 4">
    <name type="scientific">Paenibacillus durus</name>
    <name type="common">Paenibacillus azotofixans</name>
    <dbReference type="NCBI Taxonomy" id="44251"/>
    <lineage>
        <taxon>Bacteria</taxon>
        <taxon>Bacillati</taxon>
        <taxon>Bacillota</taxon>
        <taxon>Bacilli</taxon>
        <taxon>Bacillales</taxon>
        <taxon>Paenibacillaceae</taxon>
        <taxon>Paenibacillus</taxon>
    </lineage>
</organism>
<reference evidence="3 4" key="1">
    <citation type="submission" date="2014-08" db="EMBL/GenBank/DDBJ databases">
        <title>Comparative genomics of the Paenibacillus odorifer group.</title>
        <authorList>
            <person name="den Bakker H.C."/>
            <person name="Tsai Y.-C."/>
            <person name="Martin N."/>
            <person name="Korlach J."/>
            <person name="Wiedmann M."/>
        </authorList>
    </citation>
    <scope>NUCLEOTIDE SEQUENCE [LARGE SCALE GENOMIC DNA]</scope>
    <source>
        <strain evidence="3 4">DSM 1735</strain>
    </source>
</reference>
<evidence type="ECO:0000256" key="1">
    <source>
        <dbReference type="SAM" id="Coils"/>
    </source>
</evidence>
<name>A0A089HNM0_PAEDU</name>
<dbReference type="eggNOG" id="ENOG5033A41">
    <property type="taxonomic scope" value="Bacteria"/>
</dbReference>
<evidence type="ECO:0008006" key="5">
    <source>
        <dbReference type="Google" id="ProtNLM"/>
    </source>
</evidence>
<dbReference type="KEGG" id="pdu:PDUR_08340"/>
<evidence type="ECO:0000256" key="2">
    <source>
        <dbReference type="SAM" id="SignalP"/>
    </source>
</evidence>
<evidence type="ECO:0000313" key="3">
    <source>
        <dbReference type="EMBL" id="AIQ11943.1"/>
    </source>
</evidence>
<gene>
    <name evidence="3" type="ORF">PDUR_08340</name>
</gene>
<keyword evidence="4" id="KW-1185">Reference proteome</keyword>
<sequence length="216" mass="24799">MKTTKWIVMLMVPFLLAGCVSQGKYDTIEKEKTTLSAKLTTATTDLDAAKKKSDEQAKQLAELEQLRTENEQLKEKLDLYRKQANPSATDTSKYNTTVEQEYINNLIQVSDFQAKYFDSLLDGKVPGVMFKIKNKGNKILSEIEVTVYFKDVNGNNIAEESYTPVNDMDFDYKELKPNYTFQLDSDHFYTAKTVPKEWKAGNAEIKVTRIKFKDEL</sequence>
<dbReference type="Proteomes" id="UP000029409">
    <property type="component" value="Chromosome"/>
</dbReference>